<evidence type="ECO:0000256" key="5">
    <source>
        <dbReference type="ARBA" id="ARBA00022842"/>
    </source>
</evidence>
<gene>
    <name evidence="9" type="ORF">IC617_09140</name>
</gene>
<dbReference type="GO" id="GO:0016779">
    <property type="term" value="F:nucleotidyltransferase activity"/>
    <property type="evidence" value="ECO:0007669"/>
    <property type="project" value="UniProtKB-KW"/>
</dbReference>
<dbReference type="Pfam" id="PF12804">
    <property type="entry name" value="NTP_transf_3"/>
    <property type="match status" value="1"/>
</dbReference>
<name>A0A8J6QUW5_9GAMM</name>
<keyword evidence="1" id="KW-0963">Cytoplasm</keyword>
<dbReference type="GO" id="GO:1902758">
    <property type="term" value="P:bis(molybdopterin guanine dinucleotide)molybdenum biosynthetic process"/>
    <property type="evidence" value="ECO:0007669"/>
    <property type="project" value="TreeGrafter"/>
</dbReference>
<accession>A0A8J6QUW5</accession>
<dbReference type="InterPro" id="IPR029044">
    <property type="entry name" value="Nucleotide-diphossugar_trans"/>
</dbReference>
<dbReference type="SUPFAM" id="SSF53448">
    <property type="entry name" value="Nucleotide-diphospho-sugar transferases"/>
    <property type="match status" value="1"/>
</dbReference>
<reference evidence="9" key="1">
    <citation type="submission" date="2020-09" db="EMBL/GenBank/DDBJ databases">
        <title>A novel bacterium of genus Neiella, isolated from South China Sea.</title>
        <authorList>
            <person name="Huang H."/>
            <person name="Mo K."/>
            <person name="Hu Y."/>
        </authorList>
    </citation>
    <scope>NUCLEOTIDE SEQUENCE</scope>
    <source>
        <strain evidence="9">HB171785</strain>
    </source>
</reference>
<protein>
    <submittedName>
        <fullName evidence="9">Molybdenum cofactor guanylyltransferase</fullName>
    </submittedName>
</protein>
<keyword evidence="6" id="KW-0342">GTP-binding</keyword>
<dbReference type="InterPro" id="IPR025877">
    <property type="entry name" value="MobA-like_NTP_Trfase"/>
</dbReference>
<evidence type="ECO:0000256" key="1">
    <source>
        <dbReference type="ARBA" id="ARBA00022490"/>
    </source>
</evidence>
<evidence type="ECO:0000256" key="7">
    <source>
        <dbReference type="ARBA" id="ARBA00023150"/>
    </source>
</evidence>
<evidence type="ECO:0000256" key="6">
    <source>
        <dbReference type="ARBA" id="ARBA00023134"/>
    </source>
</evidence>
<evidence type="ECO:0000313" key="10">
    <source>
        <dbReference type="Proteomes" id="UP000638014"/>
    </source>
</evidence>
<dbReference type="EMBL" id="JACXAF010000010">
    <property type="protein sequence ID" value="MBD1389593.1"/>
    <property type="molecule type" value="Genomic_DNA"/>
</dbReference>
<keyword evidence="5" id="KW-0460">Magnesium</keyword>
<evidence type="ECO:0000256" key="3">
    <source>
        <dbReference type="ARBA" id="ARBA00022723"/>
    </source>
</evidence>
<evidence type="ECO:0000259" key="8">
    <source>
        <dbReference type="Pfam" id="PF12804"/>
    </source>
</evidence>
<dbReference type="CDD" id="cd02503">
    <property type="entry name" value="MobA"/>
    <property type="match status" value="1"/>
</dbReference>
<keyword evidence="3" id="KW-0479">Metal-binding</keyword>
<evidence type="ECO:0000256" key="2">
    <source>
        <dbReference type="ARBA" id="ARBA00022679"/>
    </source>
</evidence>
<dbReference type="GO" id="GO:0046872">
    <property type="term" value="F:metal ion binding"/>
    <property type="evidence" value="ECO:0007669"/>
    <property type="project" value="UniProtKB-KW"/>
</dbReference>
<dbReference type="Gene3D" id="3.90.550.10">
    <property type="entry name" value="Spore Coat Polysaccharide Biosynthesis Protein SpsA, Chain A"/>
    <property type="match status" value="1"/>
</dbReference>
<keyword evidence="7" id="KW-0501">Molybdenum cofactor biosynthesis</keyword>
<dbReference type="GO" id="GO:0005525">
    <property type="term" value="F:GTP binding"/>
    <property type="evidence" value="ECO:0007669"/>
    <property type="project" value="UniProtKB-KW"/>
</dbReference>
<feature type="domain" description="MobA-like NTP transferase" evidence="8">
    <location>
        <begin position="7"/>
        <end position="140"/>
    </location>
</feature>
<keyword evidence="2" id="KW-0808">Transferase</keyword>
<sequence>MQLPLRGLLLNGGKSSRMGTAKGALKIGELTLVQYMTQQLAAAGVSDIVISGDEVPDQFADQGPLGGIEAVLTAHPGARWLVVPIDMPQLDVATLRQLIDQGEMAHTCVHFAASVLPLYIASGDDCLASVRACLRSDNHKHWSIRNWLASQQCCRVAAPNESVLDNINTPQQWHSFLANNNL</sequence>
<proteinExistence type="predicted"/>
<keyword evidence="4" id="KW-0547">Nucleotide-binding</keyword>
<keyword evidence="10" id="KW-1185">Reference proteome</keyword>
<dbReference type="Proteomes" id="UP000638014">
    <property type="component" value="Unassembled WGS sequence"/>
</dbReference>
<evidence type="ECO:0000256" key="4">
    <source>
        <dbReference type="ARBA" id="ARBA00022741"/>
    </source>
</evidence>
<dbReference type="InterPro" id="IPR013482">
    <property type="entry name" value="Molybde_CF_guanTrfase"/>
</dbReference>
<organism evidence="9 10">
    <name type="scientific">Neiella litorisoli</name>
    <dbReference type="NCBI Taxonomy" id="2771431"/>
    <lineage>
        <taxon>Bacteria</taxon>
        <taxon>Pseudomonadati</taxon>
        <taxon>Pseudomonadota</taxon>
        <taxon>Gammaproteobacteria</taxon>
        <taxon>Alteromonadales</taxon>
        <taxon>Echinimonadaceae</taxon>
        <taxon>Neiella</taxon>
    </lineage>
</organism>
<keyword evidence="9" id="KW-0548">Nucleotidyltransferase</keyword>
<evidence type="ECO:0000313" key="9">
    <source>
        <dbReference type="EMBL" id="MBD1389593.1"/>
    </source>
</evidence>
<dbReference type="PANTHER" id="PTHR19136">
    <property type="entry name" value="MOLYBDENUM COFACTOR GUANYLYLTRANSFERASE"/>
    <property type="match status" value="1"/>
</dbReference>
<comment type="caution">
    <text evidence="9">The sequence shown here is derived from an EMBL/GenBank/DDBJ whole genome shotgun (WGS) entry which is preliminary data.</text>
</comment>
<dbReference type="AlphaFoldDB" id="A0A8J6QUW5"/>
<dbReference type="RefSeq" id="WP_191144701.1">
    <property type="nucleotide sequence ID" value="NZ_JACXAF010000010.1"/>
</dbReference>
<dbReference type="PANTHER" id="PTHR19136:SF81">
    <property type="entry name" value="MOLYBDENUM COFACTOR GUANYLYLTRANSFERASE"/>
    <property type="match status" value="1"/>
</dbReference>